<organism evidence="1">
    <name type="scientific">marine sediment metagenome</name>
    <dbReference type="NCBI Taxonomy" id="412755"/>
    <lineage>
        <taxon>unclassified sequences</taxon>
        <taxon>metagenomes</taxon>
        <taxon>ecological metagenomes</taxon>
    </lineage>
</organism>
<feature type="non-terminal residue" evidence="1">
    <location>
        <position position="1"/>
    </location>
</feature>
<name>A0A0F9EJB5_9ZZZZ</name>
<sequence length="108" mass="12497">SNPLPEINDFVLLVSEDFFEDTLYEEVGIEFSYQSETDKHTTFTLLDTGKKFTDEGAIIYDRDFFDPDIPKIQYDIGIIYDSRRKIGITRAELDPIQTRILDLDAIPV</sequence>
<comment type="caution">
    <text evidence="1">The sequence shown here is derived from an EMBL/GenBank/DDBJ whole genome shotgun (WGS) entry which is preliminary data.</text>
</comment>
<dbReference type="EMBL" id="LAZR01027229">
    <property type="protein sequence ID" value="KKL66371.1"/>
    <property type="molecule type" value="Genomic_DNA"/>
</dbReference>
<accession>A0A0F9EJB5</accession>
<reference evidence="1" key="1">
    <citation type="journal article" date="2015" name="Nature">
        <title>Complex archaea that bridge the gap between prokaryotes and eukaryotes.</title>
        <authorList>
            <person name="Spang A."/>
            <person name="Saw J.H."/>
            <person name="Jorgensen S.L."/>
            <person name="Zaremba-Niedzwiedzka K."/>
            <person name="Martijn J."/>
            <person name="Lind A.E."/>
            <person name="van Eijk R."/>
            <person name="Schleper C."/>
            <person name="Guy L."/>
            <person name="Ettema T.J."/>
        </authorList>
    </citation>
    <scope>NUCLEOTIDE SEQUENCE</scope>
</reference>
<evidence type="ECO:0000313" key="1">
    <source>
        <dbReference type="EMBL" id="KKL66371.1"/>
    </source>
</evidence>
<proteinExistence type="predicted"/>
<protein>
    <submittedName>
        <fullName evidence="1">Uncharacterized protein</fullName>
    </submittedName>
</protein>
<gene>
    <name evidence="1" type="ORF">LCGC14_2145660</name>
</gene>
<dbReference type="AlphaFoldDB" id="A0A0F9EJB5"/>